<dbReference type="SUPFAM" id="SSF47226">
    <property type="entry name" value="Histidine-containing phosphotransfer domain, HPT domain"/>
    <property type="match status" value="1"/>
</dbReference>
<keyword evidence="1" id="KW-0902">Two-component regulatory system</keyword>
<dbReference type="GO" id="GO:0000160">
    <property type="term" value="P:phosphorelay signal transduction system"/>
    <property type="evidence" value="ECO:0007669"/>
    <property type="project" value="UniProtKB-KW"/>
</dbReference>
<dbReference type="GO" id="GO:0004672">
    <property type="term" value="F:protein kinase activity"/>
    <property type="evidence" value="ECO:0007669"/>
    <property type="project" value="UniProtKB-ARBA"/>
</dbReference>
<dbReference type="OrthoDB" id="8116512at2"/>
<dbReference type="AlphaFoldDB" id="A0A1W2ESF9"/>
<feature type="domain" description="HPt" evidence="3">
    <location>
        <begin position="10"/>
        <end position="107"/>
    </location>
</feature>
<evidence type="ECO:0000259" key="3">
    <source>
        <dbReference type="PROSITE" id="PS50894"/>
    </source>
</evidence>
<feature type="modified residue" description="Phosphohistidine" evidence="2">
    <location>
        <position position="54"/>
    </location>
</feature>
<evidence type="ECO:0000313" key="5">
    <source>
        <dbReference type="Proteomes" id="UP000192656"/>
    </source>
</evidence>
<name>A0A1W2ESF9_9HYPH</name>
<dbReference type="RefSeq" id="WP_084412777.1">
    <property type="nucleotide sequence ID" value="NZ_FWXR01000031.1"/>
</dbReference>
<keyword evidence="5" id="KW-1185">Reference proteome</keyword>
<dbReference type="InterPro" id="IPR036641">
    <property type="entry name" value="HPT_dom_sf"/>
</dbReference>
<proteinExistence type="predicted"/>
<dbReference type="PROSITE" id="PS50894">
    <property type="entry name" value="HPT"/>
    <property type="match status" value="1"/>
</dbReference>
<keyword evidence="2" id="KW-0597">Phosphoprotein</keyword>
<protein>
    <submittedName>
        <fullName evidence="4">Hpt domain-containing protein</fullName>
    </submittedName>
</protein>
<organism evidence="4 5">
    <name type="scientific">Fulvimarina manganoxydans</name>
    <dbReference type="NCBI Taxonomy" id="937218"/>
    <lineage>
        <taxon>Bacteria</taxon>
        <taxon>Pseudomonadati</taxon>
        <taxon>Pseudomonadota</taxon>
        <taxon>Alphaproteobacteria</taxon>
        <taxon>Hyphomicrobiales</taxon>
        <taxon>Aurantimonadaceae</taxon>
        <taxon>Fulvimarina</taxon>
    </lineage>
</organism>
<evidence type="ECO:0000313" key="4">
    <source>
        <dbReference type="EMBL" id="SMD12156.1"/>
    </source>
</evidence>
<dbReference type="Proteomes" id="UP000192656">
    <property type="component" value="Unassembled WGS sequence"/>
</dbReference>
<accession>A0A1W2ESF9</accession>
<dbReference type="Gene3D" id="1.20.120.160">
    <property type="entry name" value="HPT domain"/>
    <property type="match status" value="1"/>
</dbReference>
<dbReference type="STRING" id="937218.SAMN06297251_13124"/>
<gene>
    <name evidence="4" type="ORF">SAMN06297251_13124</name>
</gene>
<dbReference type="EMBL" id="FWXR01000031">
    <property type="protein sequence ID" value="SMD12156.1"/>
    <property type="molecule type" value="Genomic_DNA"/>
</dbReference>
<dbReference type="InterPro" id="IPR008207">
    <property type="entry name" value="Sig_transdc_His_kin_Hpt_dom"/>
</dbReference>
<evidence type="ECO:0000256" key="2">
    <source>
        <dbReference type="PROSITE-ProRule" id="PRU00110"/>
    </source>
</evidence>
<dbReference type="Pfam" id="PF01627">
    <property type="entry name" value="Hpt"/>
    <property type="match status" value="1"/>
</dbReference>
<sequence length="107" mass="11882">MSAVEPNAAFQAKMTKLRDRFRERAIDQYHTLRELSPSLNADLQNIEAVRVIAHSLAGSAGLFGFEEVARQAASLEDRIVNRAGLETVSRYTDELCSLLHTSVVEHA</sequence>
<evidence type="ECO:0000256" key="1">
    <source>
        <dbReference type="ARBA" id="ARBA00023012"/>
    </source>
</evidence>
<reference evidence="4 5" key="1">
    <citation type="submission" date="2017-04" db="EMBL/GenBank/DDBJ databases">
        <authorList>
            <person name="Afonso C.L."/>
            <person name="Miller P.J."/>
            <person name="Scott M.A."/>
            <person name="Spackman E."/>
            <person name="Goraichik I."/>
            <person name="Dimitrov K.M."/>
            <person name="Suarez D.L."/>
            <person name="Swayne D.E."/>
        </authorList>
    </citation>
    <scope>NUCLEOTIDE SEQUENCE [LARGE SCALE GENOMIC DNA]</scope>
    <source>
        <strain evidence="4 5">CGMCC 1.10972</strain>
    </source>
</reference>